<name>A0ABN9HFJ6_9NEOB</name>
<feature type="domain" description="Peptidase M12B" evidence="3">
    <location>
        <begin position="2"/>
        <end position="172"/>
    </location>
</feature>
<feature type="binding site" evidence="2">
    <location>
        <position position="142"/>
    </location>
    <ligand>
        <name>Zn(2+)</name>
        <dbReference type="ChEBI" id="CHEBI:29105"/>
        <note>catalytic</note>
    </ligand>
</feature>
<protein>
    <recommendedName>
        <fullName evidence="3">Peptidase M12B domain-containing protein</fullName>
    </recommendedName>
</protein>
<accession>A0ABN9HFJ6</accession>
<keyword evidence="2" id="KW-0479">Metal-binding</keyword>
<keyword evidence="1 2" id="KW-1015">Disulfide bond</keyword>
<organism evidence="4 5">
    <name type="scientific">Staurois parvus</name>
    <dbReference type="NCBI Taxonomy" id="386267"/>
    <lineage>
        <taxon>Eukaryota</taxon>
        <taxon>Metazoa</taxon>
        <taxon>Chordata</taxon>
        <taxon>Craniata</taxon>
        <taxon>Vertebrata</taxon>
        <taxon>Euteleostomi</taxon>
        <taxon>Amphibia</taxon>
        <taxon>Batrachia</taxon>
        <taxon>Anura</taxon>
        <taxon>Neobatrachia</taxon>
        <taxon>Ranoidea</taxon>
        <taxon>Ranidae</taxon>
        <taxon>Staurois</taxon>
    </lineage>
</organism>
<evidence type="ECO:0000259" key="3">
    <source>
        <dbReference type="PROSITE" id="PS50215"/>
    </source>
</evidence>
<keyword evidence="2" id="KW-0862">Zinc</keyword>
<dbReference type="PANTHER" id="PTHR11905">
    <property type="entry name" value="ADAM A DISINTEGRIN AND METALLOPROTEASE DOMAIN"/>
    <property type="match status" value="1"/>
</dbReference>
<evidence type="ECO:0000256" key="1">
    <source>
        <dbReference type="ARBA" id="ARBA00023157"/>
    </source>
</evidence>
<comment type="caution">
    <text evidence="2">Lacks conserved residue(s) required for the propagation of feature annotation.</text>
</comment>
<dbReference type="InterPro" id="IPR024079">
    <property type="entry name" value="MetalloPept_cat_dom_sf"/>
</dbReference>
<evidence type="ECO:0000313" key="5">
    <source>
        <dbReference type="Proteomes" id="UP001162483"/>
    </source>
</evidence>
<feature type="disulfide bond" evidence="2">
    <location>
        <begin position="155"/>
        <end position="160"/>
    </location>
</feature>
<dbReference type="InterPro" id="IPR034027">
    <property type="entry name" value="Reprolysin_adamalysin"/>
</dbReference>
<dbReference type="InterPro" id="IPR001590">
    <property type="entry name" value="Peptidase_M12B"/>
</dbReference>
<feature type="binding site" evidence="2">
    <location>
        <position position="138"/>
    </location>
    <ligand>
        <name>Zn(2+)</name>
        <dbReference type="ChEBI" id="CHEBI:29105"/>
        <note>catalytic</note>
    </ligand>
</feature>
<proteinExistence type="predicted"/>
<evidence type="ECO:0000256" key="2">
    <source>
        <dbReference type="PROSITE-ProRule" id="PRU00276"/>
    </source>
</evidence>
<sequence length="172" mass="19380">MKYIEMVIVADLSMHQKYGKNTTSLKNKVHEMVNVMNMDFNSLNISVVLVGFEIWDNKDQFEVSASPWQTLKQFSLWRMENLVPRKEHDNAQFITNIDFEGITVGLGNVGLMCSEMYSTGIVQDHSTSAIDIGATLVHEVGHNLGMSHDDKNCSCPSGPCIMDPFLRYGQKC</sequence>
<dbReference type="Proteomes" id="UP001162483">
    <property type="component" value="Unassembled WGS sequence"/>
</dbReference>
<keyword evidence="5" id="KW-1185">Reference proteome</keyword>
<dbReference type="PANTHER" id="PTHR11905:SF32">
    <property type="entry name" value="DISINTEGRIN AND METALLOPROTEINASE DOMAIN-CONTAINING PROTEIN 28"/>
    <property type="match status" value="1"/>
</dbReference>
<gene>
    <name evidence="4" type="ORF">SPARVUS_LOCUS16003254</name>
</gene>
<reference evidence="4" key="1">
    <citation type="submission" date="2023-05" db="EMBL/GenBank/DDBJ databases">
        <authorList>
            <person name="Stuckert A."/>
        </authorList>
    </citation>
    <scope>NUCLEOTIDE SEQUENCE</scope>
</reference>
<feature type="binding site" evidence="2">
    <location>
        <position position="148"/>
    </location>
    <ligand>
        <name>Zn(2+)</name>
        <dbReference type="ChEBI" id="CHEBI:29105"/>
        <note>catalytic</note>
    </ligand>
</feature>
<dbReference type="SUPFAM" id="SSF55486">
    <property type="entry name" value="Metalloproteases ('zincins'), catalytic domain"/>
    <property type="match status" value="1"/>
</dbReference>
<dbReference type="PROSITE" id="PS50215">
    <property type="entry name" value="ADAM_MEPRO"/>
    <property type="match status" value="1"/>
</dbReference>
<feature type="active site" evidence="2">
    <location>
        <position position="139"/>
    </location>
</feature>
<evidence type="ECO:0000313" key="4">
    <source>
        <dbReference type="EMBL" id="CAI9620575.1"/>
    </source>
</evidence>
<comment type="caution">
    <text evidence="4">The sequence shown here is derived from an EMBL/GenBank/DDBJ whole genome shotgun (WGS) entry which is preliminary data.</text>
</comment>
<dbReference type="Pfam" id="PF01421">
    <property type="entry name" value="Reprolysin"/>
    <property type="match status" value="1"/>
</dbReference>
<dbReference type="EMBL" id="CATNWA010020958">
    <property type="protein sequence ID" value="CAI9620575.1"/>
    <property type="molecule type" value="Genomic_DNA"/>
</dbReference>
<dbReference type="CDD" id="cd04269">
    <property type="entry name" value="ZnMc_adamalysin_II_like"/>
    <property type="match status" value="1"/>
</dbReference>
<dbReference type="Gene3D" id="3.40.390.10">
    <property type="entry name" value="Collagenase (Catalytic Domain)"/>
    <property type="match status" value="1"/>
</dbReference>